<accession>A0A7S3V649</accession>
<keyword evidence="1" id="KW-0732">Signal</keyword>
<evidence type="ECO:0000256" key="1">
    <source>
        <dbReference type="SAM" id="SignalP"/>
    </source>
</evidence>
<protein>
    <submittedName>
        <fullName evidence="2">Uncharacterized protein</fullName>
    </submittedName>
</protein>
<reference evidence="2" key="1">
    <citation type="submission" date="2021-01" db="EMBL/GenBank/DDBJ databases">
        <authorList>
            <person name="Corre E."/>
            <person name="Pelletier E."/>
            <person name="Niang G."/>
            <person name="Scheremetjew M."/>
            <person name="Finn R."/>
            <person name="Kale V."/>
            <person name="Holt S."/>
            <person name="Cochrane G."/>
            <person name="Meng A."/>
            <person name="Brown T."/>
            <person name="Cohen L."/>
        </authorList>
    </citation>
    <scope>NUCLEOTIDE SEQUENCE</scope>
    <source>
        <strain evidence="2">MM31A-1</strain>
    </source>
</reference>
<feature type="signal peptide" evidence="1">
    <location>
        <begin position="1"/>
        <end position="23"/>
    </location>
</feature>
<proteinExistence type="predicted"/>
<sequence>MKLRRKIILVSAVLTGAPSLVLSRRCKVDARTECVITDPSAEFAKYNGLSCKELEYNYKIDMQKVMEKTYSGKINDNGYPQINVRYEWEMCNMNKRSNEKVELNRRKTFARLGDADQPIIVTGKIDQGDCRTYELSTSINTEDRYHTSLTQMKGLLLVEGKRKKRKCLDYMYSSTRLQVREAQFVTHP</sequence>
<dbReference type="AlphaFoldDB" id="A0A7S3V649"/>
<dbReference type="EMBL" id="HBIO01005764">
    <property type="protein sequence ID" value="CAE0459286.1"/>
    <property type="molecule type" value="Transcribed_RNA"/>
</dbReference>
<feature type="chain" id="PRO_5031168925" evidence="1">
    <location>
        <begin position="24"/>
        <end position="188"/>
    </location>
</feature>
<evidence type="ECO:0000313" key="2">
    <source>
        <dbReference type="EMBL" id="CAE0459286.1"/>
    </source>
</evidence>
<name>A0A7S3V649_9STRA</name>
<gene>
    <name evidence="2" type="ORF">CDEB00056_LOCUS4127</name>
</gene>
<organism evidence="2">
    <name type="scientific">Chaetoceros debilis</name>
    <dbReference type="NCBI Taxonomy" id="122233"/>
    <lineage>
        <taxon>Eukaryota</taxon>
        <taxon>Sar</taxon>
        <taxon>Stramenopiles</taxon>
        <taxon>Ochrophyta</taxon>
        <taxon>Bacillariophyta</taxon>
        <taxon>Coscinodiscophyceae</taxon>
        <taxon>Chaetocerotophycidae</taxon>
        <taxon>Chaetocerotales</taxon>
        <taxon>Chaetocerotaceae</taxon>
        <taxon>Chaetoceros</taxon>
    </lineage>
</organism>